<name>A0AC34F0C5_9BILA</name>
<dbReference type="WBParaSite" id="ES5_v2.g10402.t1">
    <property type="protein sequence ID" value="ES5_v2.g10402.t1"/>
    <property type="gene ID" value="ES5_v2.g10402"/>
</dbReference>
<dbReference type="Proteomes" id="UP000887579">
    <property type="component" value="Unplaced"/>
</dbReference>
<organism evidence="1 2">
    <name type="scientific">Panagrolaimus sp. ES5</name>
    <dbReference type="NCBI Taxonomy" id="591445"/>
    <lineage>
        <taxon>Eukaryota</taxon>
        <taxon>Metazoa</taxon>
        <taxon>Ecdysozoa</taxon>
        <taxon>Nematoda</taxon>
        <taxon>Chromadorea</taxon>
        <taxon>Rhabditida</taxon>
        <taxon>Tylenchina</taxon>
        <taxon>Panagrolaimomorpha</taxon>
        <taxon>Panagrolaimoidea</taxon>
        <taxon>Panagrolaimidae</taxon>
        <taxon>Panagrolaimus</taxon>
    </lineage>
</organism>
<reference evidence="2" key="1">
    <citation type="submission" date="2022-11" db="UniProtKB">
        <authorList>
            <consortium name="WormBaseParasite"/>
        </authorList>
    </citation>
    <scope>IDENTIFICATION</scope>
</reference>
<proteinExistence type="predicted"/>
<evidence type="ECO:0000313" key="1">
    <source>
        <dbReference type="Proteomes" id="UP000887579"/>
    </source>
</evidence>
<sequence length="173" mass="20161">MLKFNITDKNYIQQTFPFPSFTIQYLMKNINSDGLKKLHESCKYFYAKLQINIVDEFCLAIHLVDYGLGPYEINLYPNQLDQLPSNLWVSKNLLLGGNLNISKFFAKVIRCNPYDMFLNLETKLTMNELKILTQSKTIKYITIDMIIYLSHDNDIKAPLEDVLSCFLNAKSIR</sequence>
<evidence type="ECO:0000313" key="2">
    <source>
        <dbReference type="WBParaSite" id="ES5_v2.g10402.t1"/>
    </source>
</evidence>
<accession>A0AC34F0C5</accession>
<protein>
    <submittedName>
        <fullName evidence="2">F-box domain-containing protein</fullName>
    </submittedName>
</protein>